<dbReference type="Proteomes" id="UP000324222">
    <property type="component" value="Unassembled WGS sequence"/>
</dbReference>
<organism evidence="1 2">
    <name type="scientific">Portunus trituberculatus</name>
    <name type="common">Swimming crab</name>
    <name type="synonym">Neptunus trituberculatus</name>
    <dbReference type="NCBI Taxonomy" id="210409"/>
    <lineage>
        <taxon>Eukaryota</taxon>
        <taxon>Metazoa</taxon>
        <taxon>Ecdysozoa</taxon>
        <taxon>Arthropoda</taxon>
        <taxon>Crustacea</taxon>
        <taxon>Multicrustacea</taxon>
        <taxon>Malacostraca</taxon>
        <taxon>Eumalacostraca</taxon>
        <taxon>Eucarida</taxon>
        <taxon>Decapoda</taxon>
        <taxon>Pleocyemata</taxon>
        <taxon>Brachyura</taxon>
        <taxon>Eubrachyura</taxon>
        <taxon>Portunoidea</taxon>
        <taxon>Portunidae</taxon>
        <taxon>Portuninae</taxon>
        <taxon>Portunus</taxon>
    </lineage>
</organism>
<dbReference type="AlphaFoldDB" id="A0A5B7GHS5"/>
<gene>
    <name evidence="1" type="ORF">E2C01_053848</name>
</gene>
<sequence length="105" mass="11562">MCYVTCATSRRFHRNCYGVEVKVTTARTHPTAAHVAAPTPHVADVAAMSLQKSLPPPLHYLHQPRRHLPLKSRLPQDRLPGNNLRLSHAPGTGMPDAHGFIFTPA</sequence>
<name>A0A5B7GHS5_PORTR</name>
<evidence type="ECO:0000313" key="2">
    <source>
        <dbReference type="Proteomes" id="UP000324222"/>
    </source>
</evidence>
<evidence type="ECO:0000313" key="1">
    <source>
        <dbReference type="EMBL" id="MPC59820.1"/>
    </source>
</evidence>
<comment type="caution">
    <text evidence="1">The sequence shown here is derived from an EMBL/GenBank/DDBJ whole genome shotgun (WGS) entry which is preliminary data.</text>
</comment>
<accession>A0A5B7GHS5</accession>
<dbReference type="EMBL" id="VSRR010016901">
    <property type="protein sequence ID" value="MPC59820.1"/>
    <property type="molecule type" value="Genomic_DNA"/>
</dbReference>
<keyword evidence="2" id="KW-1185">Reference proteome</keyword>
<protein>
    <submittedName>
        <fullName evidence="1">Uncharacterized protein</fullName>
    </submittedName>
</protein>
<reference evidence="1 2" key="1">
    <citation type="submission" date="2019-05" db="EMBL/GenBank/DDBJ databases">
        <title>Another draft genome of Portunus trituberculatus and its Hox gene families provides insights of decapod evolution.</title>
        <authorList>
            <person name="Jeong J.-H."/>
            <person name="Song I."/>
            <person name="Kim S."/>
            <person name="Choi T."/>
            <person name="Kim D."/>
            <person name="Ryu S."/>
            <person name="Kim W."/>
        </authorList>
    </citation>
    <scope>NUCLEOTIDE SEQUENCE [LARGE SCALE GENOMIC DNA]</scope>
    <source>
        <tissue evidence="1">Muscle</tissue>
    </source>
</reference>
<proteinExistence type="predicted"/>